<dbReference type="SUPFAM" id="SSF47413">
    <property type="entry name" value="lambda repressor-like DNA-binding domains"/>
    <property type="match status" value="1"/>
</dbReference>
<reference evidence="2 3" key="1">
    <citation type="submission" date="2015-03" db="EMBL/GenBank/DDBJ databases">
        <authorList>
            <person name="Abdul Halim M."/>
        </authorList>
    </citation>
    <scope>NUCLEOTIDE SEQUENCE [LARGE SCALE GENOMIC DNA]</scope>
    <source>
        <strain evidence="2 3">ATCC 35681</strain>
    </source>
</reference>
<accession>A0A0F7CIW2</accession>
<feature type="domain" description="HTH cro/C1-type" evidence="1">
    <location>
        <begin position="8"/>
        <end position="62"/>
    </location>
</feature>
<dbReference type="Gene3D" id="1.10.260.40">
    <property type="entry name" value="lambda repressor-like DNA-binding domains"/>
    <property type="match status" value="1"/>
</dbReference>
<dbReference type="InterPro" id="IPR010982">
    <property type="entry name" value="Lambda_DNA-bd_dom_sf"/>
</dbReference>
<dbReference type="EMBL" id="CP011114">
    <property type="protein sequence ID" value="AKG35651.1"/>
    <property type="molecule type" value="Genomic_DNA"/>
</dbReference>
<protein>
    <recommendedName>
        <fullName evidence="1">HTH cro/C1-type domain-containing protein</fullName>
    </recommendedName>
</protein>
<dbReference type="CDD" id="cd00093">
    <property type="entry name" value="HTH_XRE"/>
    <property type="match status" value="1"/>
</dbReference>
<dbReference type="OrthoDB" id="3175784at2"/>
<dbReference type="Proteomes" id="UP000034189">
    <property type="component" value="Chromosome"/>
</dbReference>
<reference evidence="2 3" key="2">
    <citation type="journal article" date="2016" name="Genome Announc.">
        <title>Genome Sequence of a Gram-Positive Diazotroph, Paenibacillus durus Type Strain ATCC 35681.</title>
        <authorList>
            <person name="Halim M.A."/>
            <person name="Rahman A.Y."/>
            <person name="Sim K.S."/>
            <person name="Yam H.C."/>
            <person name="Rahim A.A."/>
            <person name="Ghazali A.H."/>
            <person name="Najimudin N."/>
        </authorList>
    </citation>
    <scope>NUCLEOTIDE SEQUENCE [LARGE SCALE GENOMIC DNA]</scope>
    <source>
        <strain evidence="2 3">ATCC 35681</strain>
    </source>
</reference>
<dbReference type="InterPro" id="IPR001387">
    <property type="entry name" value="Cro/C1-type_HTH"/>
</dbReference>
<evidence type="ECO:0000313" key="3">
    <source>
        <dbReference type="Proteomes" id="UP000034189"/>
    </source>
</evidence>
<sequence length="90" mass="10295">MNIDHTTVRRLRAVYRLSLAEMAVLLGVSESHLWRVEKGERAINDTMRRNCIEEFELSAGKLERLLAIYDETQLALTATRHVGNRHTSCG</sequence>
<dbReference type="AlphaFoldDB" id="A0A0F7CIW2"/>
<organism evidence="2 3">
    <name type="scientific">Paenibacillus durus ATCC 35681</name>
    <dbReference type="NCBI Taxonomy" id="1333534"/>
    <lineage>
        <taxon>Bacteria</taxon>
        <taxon>Bacillati</taxon>
        <taxon>Bacillota</taxon>
        <taxon>Bacilli</taxon>
        <taxon>Bacillales</taxon>
        <taxon>Paenibacillaceae</taxon>
        <taxon>Paenibacillus</taxon>
    </lineage>
</organism>
<dbReference type="Pfam" id="PF13560">
    <property type="entry name" value="HTH_31"/>
    <property type="match status" value="1"/>
</dbReference>
<gene>
    <name evidence="2" type="ORF">VK70_14595</name>
</gene>
<proteinExistence type="predicted"/>
<dbReference type="PATRIC" id="fig|1333534.5.peg.3215"/>
<dbReference type="GO" id="GO:0003677">
    <property type="term" value="F:DNA binding"/>
    <property type="evidence" value="ECO:0007669"/>
    <property type="project" value="InterPro"/>
</dbReference>
<evidence type="ECO:0000259" key="1">
    <source>
        <dbReference type="PROSITE" id="PS50943"/>
    </source>
</evidence>
<name>A0A0F7CIW2_PAEDU</name>
<dbReference type="PROSITE" id="PS50943">
    <property type="entry name" value="HTH_CROC1"/>
    <property type="match status" value="1"/>
</dbReference>
<evidence type="ECO:0000313" key="2">
    <source>
        <dbReference type="EMBL" id="AKG35651.1"/>
    </source>
</evidence>
<dbReference type="HOGENOM" id="CLU_2582434_0_0_9"/>
<dbReference type="RefSeq" id="WP_025696310.1">
    <property type="nucleotide sequence ID" value="NZ_ASQQ01000437.1"/>
</dbReference>